<reference evidence="2 3" key="1">
    <citation type="submission" date="2019-04" db="EMBL/GenBank/DDBJ databases">
        <title>Complete genome sequence of Agrobacterium tumefaciens CFBP5877.</title>
        <authorList>
            <person name="Huang Y.-Y."/>
            <person name="Chiang H.-Y."/>
            <person name="Chou L."/>
            <person name="Lai E.-M."/>
            <person name="Kuo C.-H."/>
        </authorList>
    </citation>
    <scope>NUCLEOTIDE SEQUENCE [LARGE SCALE GENOMIC DNA]</scope>
    <source>
        <strain evidence="2 3">CFBP5877</strain>
    </source>
</reference>
<dbReference type="SMART" id="SM00671">
    <property type="entry name" value="SEL1"/>
    <property type="match status" value="13"/>
</dbReference>
<dbReference type="PANTHER" id="PTHR11102:SF160">
    <property type="entry name" value="ERAD-ASSOCIATED E3 UBIQUITIN-PROTEIN LIGASE COMPONENT HRD3"/>
    <property type="match status" value="1"/>
</dbReference>
<name>A0AAE6BHT2_AGRTU</name>
<dbReference type="AlphaFoldDB" id="A0AAE6BHT2"/>
<dbReference type="Gene3D" id="1.25.40.10">
    <property type="entry name" value="Tetratricopeptide repeat domain"/>
    <property type="match status" value="4"/>
</dbReference>
<dbReference type="InterPro" id="IPR011990">
    <property type="entry name" value="TPR-like_helical_dom_sf"/>
</dbReference>
<dbReference type="SUPFAM" id="SSF81901">
    <property type="entry name" value="HCP-like"/>
    <property type="match status" value="4"/>
</dbReference>
<dbReference type="InterPro" id="IPR050767">
    <property type="entry name" value="Sel1_AlgK"/>
</dbReference>
<evidence type="ECO:0000256" key="1">
    <source>
        <dbReference type="SAM" id="SignalP"/>
    </source>
</evidence>
<dbReference type="EMBL" id="CP039898">
    <property type="protein sequence ID" value="QCL82186.1"/>
    <property type="molecule type" value="Genomic_DNA"/>
</dbReference>
<dbReference type="Pfam" id="PF08238">
    <property type="entry name" value="Sel1"/>
    <property type="match status" value="12"/>
</dbReference>
<dbReference type="InterPro" id="IPR006597">
    <property type="entry name" value="Sel1-like"/>
</dbReference>
<evidence type="ECO:0000313" key="2">
    <source>
        <dbReference type="EMBL" id="QCL82186.1"/>
    </source>
</evidence>
<sequence length="984" mass="105425">MMKRHLFTLALTVGSTFLNGFPVSAAEAQVAGRLIEAATALSQRSDGQGMLDYARVLRAGVPVDAQNPLLVSDFGKARTVLEAALTIPGPHQSEAKLTLAKMLLAGEGGSFDINRALSLLEEAGRAGVAEAAYIAGRTMVERQLGAADAKARLQLALRLGYGGAAFELAGLAGTPEAEAQSMTRFGIGLLERRAASGDGRAAYDLATYYRENANSDEALHAALNWYRKASELGHKRSIFWIARLQMDPATGLFNSAEAADYLNRAAEAGDIEAAQELVKDFTESGDINVDQPIFDKWMRRLAGIKDAKAVLYFSVQLQNTLENRKKLSDDLFAQVMNGETRDVDALLRIGTMFRDGDGVIADARKALDIYGLTLARQSKDGTTLLAQLLLEKPELRTEESLTAARNGLVATAAAGSINAIVLRGDFSLHGIGQTVDIDDAMAWYSKALAVRPSVRVLNRLAEAALLSSDPKRKIFAVEWLEKAEALGSDAAMLKLGKLYAEGQVVPVDIGKATEYLERSAARGRTDGLIELANLHMRVGGPNAFEKAHAIFQRAVDRGDVEASVEMARFLRANGRLEEAVPLLETAARAGSFSAAIDLFDVLSLEDGESGKAREFLELAANIPDLSSADRFLLAGALLKSTDPLLSLRGANLAREMAGAGYPGAAAMLASTYLEGGKSERNFGEAQRVLEEGIANGDVEATIMMADLLLDGVHTPADPSKALSYYDRALAVQPKNPSLNLKLARMYADGVGVDIDKKRAADYLRTASDAGSRSAQRELGLAYLWGAGVPQSRELAKENLQAAADAGFDRAWHDLAALESSGFAAPVDPEAAFAFNYKGAKRGDAAAMIDVGLSLLSGFGVPHDGEAGIGWLEKAAATRTEEGPLAMYRLYEAYRSGQGVERDADKANEWLARAAAANNPSAMFQTALVLRADSSQALQAEGLLWLRRAQVLKHNQANKILTKMAAADPHFEIPKMEVVDENEEP</sequence>
<feature type="signal peptide" evidence="1">
    <location>
        <begin position="1"/>
        <end position="25"/>
    </location>
</feature>
<organism evidence="2 3">
    <name type="scientific">Agrobacterium tumefaciens</name>
    <dbReference type="NCBI Taxonomy" id="358"/>
    <lineage>
        <taxon>Bacteria</taxon>
        <taxon>Pseudomonadati</taxon>
        <taxon>Pseudomonadota</taxon>
        <taxon>Alphaproteobacteria</taxon>
        <taxon>Hyphomicrobiales</taxon>
        <taxon>Rhizobiaceae</taxon>
        <taxon>Rhizobium/Agrobacterium group</taxon>
        <taxon>Agrobacterium</taxon>
        <taxon>Agrobacterium tumefaciens complex</taxon>
    </lineage>
</organism>
<dbReference type="PANTHER" id="PTHR11102">
    <property type="entry name" value="SEL-1-LIKE PROTEIN"/>
    <property type="match status" value="1"/>
</dbReference>
<evidence type="ECO:0000313" key="3">
    <source>
        <dbReference type="Proteomes" id="UP000298579"/>
    </source>
</evidence>
<protein>
    <submittedName>
        <fullName evidence="2">Sel1 repeat family protein</fullName>
    </submittedName>
</protein>
<keyword evidence="1" id="KW-0732">Signal</keyword>
<feature type="chain" id="PRO_5041929769" evidence="1">
    <location>
        <begin position="26"/>
        <end position="984"/>
    </location>
</feature>
<dbReference type="Proteomes" id="UP000298579">
    <property type="component" value="Chromosome linear"/>
</dbReference>
<gene>
    <name evidence="2" type="ORF">CFBP5877_24385</name>
</gene>
<accession>A0AAE6BHT2</accession>
<proteinExistence type="predicted"/>